<dbReference type="PANTHER" id="PTHR42982">
    <property type="entry name" value="SEC-INDEPENDENT PROTEIN TRANSLOCASE PROTEIN TATA"/>
    <property type="match status" value="1"/>
</dbReference>
<keyword evidence="11" id="KW-1185">Reference proteome</keyword>
<dbReference type="STRING" id="1280514.AXFE_12850"/>
<protein>
    <submittedName>
        <fullName evidence="10">Sec-independent protein translocase protein TatA</fullName>
    </submittedName>
</protein>
<keyword evidence="4" id="KW-0653">Protein transport</keyword>
<keyword evidence="5 9" id="KW-1133">Transmembrane helix</keyword>
<dbReference type="InterPro" id="IPR003369">
    <property type="entry name" value="TatA/B/E"/>
</dbReference>
<keyword evidence="2" id="KW-0813">Transport</keyword>
<dbReference type="GO" id="GO:0016020">
    <property type="term" value="C:membrane"/>
    <property type="evidence" value="ECO:0007669"/>
    <property type="project" value="UniProtKB-ARBA"/>
</dbReference>
<evidence type="ECO:0000256" key="4">
    <source>
        <dbReference type="ARBA" id="ARBA00022927"/>
    </source>
</evidence>
<keyword evidence="6" id="KW-0811">Translocation</keyword>
<feature type="region of interest" description="Disordered" evidence="8">
    <location>
        <begin position="40"/>
        <end position="60"/>
    </location>
</feature>
<evidence type="ECO:0000256" key="2">
    <source>
        <dbReference type="ARBA" id="ARBA00022448"/>
    </source>
</evidence>
<evidence type="ECO:0000256" key="7">
    <source>
        <dbReference type="ARBA" id="ARBA00023136"/>
    </source>
</evidence>
<evidence type="ECO:0000313" key="11">
    <source>
        <dbReference type="Proteomes" id="UP000032360"/>
    </source>
</evidence>
<gene>
    <name evidence="10" type="primary">tatA</name>
    <name evidence="10" type="ORF">AXFE_12850</name>
</gene>
<accession>A0A0D8HIM3</accession>
<proteinExistence type="predicted"/>
<evidence type="ECO:0000256" key="8">
    <source>
        <dbReference type="SAM" id="MobiDB-lite"/>
    </source>
</evidence>
<comment type="caution">
    <text evidence="10">The sequence shown here is derived from an EMBL/GenBank/DDBJ whole genome shotgun (WGS) entry which is preliminary data.</text>
</comment>
<evidence type="ECO:0000256" key="1">
    <source>
        <dbReference type="ARBA" id="ARBA00004167"/>
    </source>
</evidence>
<sequence length="60" mass="6403">MLAELLGQDALIVVLVIVVIFGASRLPKMARSLGQAKGEFEKGLKESDQSKSATESKDQA</sequence>
<dbReference type="Gene3D" id="1.20.5.3310">
    <property type="match status" value="1"/>
</dbReference>
<evidence type="ECO:0000256" key="3">
    <source>
        <dbReference type="ARBA" id="ARBA00022692"/>
    </source>
</evidence>
<evidence type="ECO:0000256" key="5">
    <source>
        <dbReference type="ARBA" id="ARBA00022989"/>
    </source>
</evidence>
<dbReference type="PANTHER" id="PTHR42982:SF1">
    <property type="entry name" value="SEC-INDEPENDENT PROTEIN TRANSLOCASE PROTEIN TATA"/>
    <property type="match status" value="1"/>
</dbReference>
<feature type="transmembrane region" description="Helical" evidence="9">
    <location>
        <begin position="6"/>
        <end position="23"/>
    </location>
</feature>
<dbReference type="AlphaFoldDB" id="A0A0D8HIM3"/>
<dbReference type="Proteomes" id="UP000032360">
    <property type="component" value="Unassembled WGS sequence"/>
</dbReference>
<evidence type="ECO:0000256" key="6">
    <source>
        <dbReference type="ARBA" id="ARBA00023010"/>
    </source>
</evidence>
<evidence type="ECO:0000256" key="9">
    <source>
        <dbReference type="SAM" id="Phobius"/>
    </source>
</evidence>
<comment type="subcellular location">
    <subcellularLocation>
        <location evidence="1">Membrane</location>
        <topology evidence="1">Single-pass membrane protein</topology>
    </subcellularLocation>
</comment>
<name>A0A0D8HIM3_9ACTN</name>
<reference evidence="10 11" key="1">
    <citation type="submission" date="2015-01" db="EMBL/GenBank/DDBJ databases">
        <title>Draft genome of the acidophilic iron oxidizer Acidithrix ferrooxidans strain Py-F3.</title>
        <authorList>
            <person name="Poehlein A."/>
            <person name="Eisen S."/>
            <person name="Schloemann M."/>
            <person name="Johnson B.D."/>
            <person name="Daniel R."/>
            <person name="Muehling M."/>
        </authorList>
    </citation>
    <scope>NUCLEOTIDE SEQUENCE [LARGE SCALE GENOMIC DNA]</scope>
    <source>
        <strain evidence="10 11">Py-F3</strain>
    </source>
</reference>
<dbReference type="GO" id="GO:0015031">
    <property type="term" value="P:protein transport"/>
    <property type="evidence" value="ECO:0007669"/>
    <property type="project" value="UniProtKB-KW"/>
</dbReference>
<dbReference type="Pfam" id="PF02416">
    <property type="entry name" value="TatA_B_E"/>
    <property type="match status" value="1"/>
</dbReference>
<evidence type="ECO:0000313" key="10">
    <source>
        <dbReference type="EMBL" id="KJF17788.1"/>
    </source>
</evidence>
<keyword evidence="7 9" id="KW-0472">Membrane</keyword>
<dbReference type="EMBL" id="JXYS01000029">
    <property type="protein sequence ID" value="KJF17788.1"/>
    <property type="molecule type" value="Genomic_DNA"/>
</dbReference>
<organism evidence="10 11">
    <name type="scientific">Acidithrix ferrooxidans</name>
    <dbReference type="NCBI Taxonomy" id="1280514"/>
    <lineage>
        <taxon>Bacteria</taxon>
        <taxon>Bacillati</taxon>
        <taxon>Actinomycetota</taxon>
        <taxon>Acidimicrobiia</taxon>
        <taxon>Acidimicrobiales</taxon>
        <taxon>Acidimicrobiaceae</taxon>
        <taxon>Acidithrix</taxon>
    </lineage>
</organism>
<keyword evidence="3 9" id="KW-0812">Transmembrane</keyword>